<dbReference type="PANTHER" id="PTHR43549">
    <property type="entry name" value="MULTIDRUG RESISTANCE PROTEIN YPNP-RELATED"/>
    <property type="match status" value="1"/>
</dbReference>
<dbReference type="PaxDb" id="5507-FOXG_02483P0"/>
<evidence type="ECO:0000256" key="1">
    <source>
        <dbReference type="ARBA" id="ARBA00004651"/>
    </source>
</evidence>
<keyword evidence="2" id="KW-0813">Transport</keyword>
<feature type="transmembrane region" description="Helical" evidence="7">
    <location>
        <begin position="1592"/>
        <end position="1610"/>
    </location>
</feature>
<feature type="transmembrane region" description="Helical" evidence="7">
    <location>
        <begin position="1313"/>
        <end position="1332"/>
    </location>
</feature>
<dbReference type="GO" id="GO:0005886">
    <property type="term" value="C:plasma membrane"/>
    <property type="evidence" value="ECO:0007669"/>
    <property type="project" value="UniProtKB-SubCell"/>
</dbReference>
<comment type="caution">
    <text evidence="8">The sequence shown here is derived from an EMBL/GenBank/DDBJ whole genome shotgun (WGS) entry which is preliminary data.</text>
</comment>
<keyword evidence="4 7" id="KW-0812">Transmembrane</keyword>
<feature type="transmembrane region" description="Helical" evidence="7">
    <location>
        <begin position="1344"/>
        <end position="1367"/>
    </location>
</feature>
<dbReference type="InterPro" id="IPR052031">
    <property type="entry name" value="Membrane_Transporter-Flippase"/>
</dbReference>
<feature type="transmembrane region" description="Helical" evidence="7">
    <location>
        <begin position="1520"/>
        <end position="1542"/>
    </location>
</feature>
<proteinExistence type="predicted"/>
<dbReference type="InterPro" id="IPR016195">
    <property type="entry name" value="Pol/histidinol_Pase-like"/>
</dbReference>
<gene>
    <name evidence="8" type="ORF">FOXB_10680</name>
</gene>
<keyword evidence="6 7" id="KW-0472">Membrane</keyword>
<dbReference type="SUPFAM" id="SSF89550">
    <property type="entry name" value="PHP domain-like"/>
    <property type="match status" value="1"/>
</dbReference>
<comment type="subcellular location">
    <subcellularLocation>
        <location evidence="1">Cell membrane</location>
        <topology evidence="1">Multi-pass membrane protein</topology>
    </subcellularLocation>
</comment>
<name>F9FW98_FUSOF</name>
<dbReference type="EMBL" id="AFQF01002736">
    <property type="protein sequence ID" value="EGU78812.1"/>
    <property type="molecule type" value="Genomic_DNA"/>
</dbReference>
<feature type="transmembrane region" description="Helical" evidence="7">
    <location>
        <begin position="1622"/>
        <end position="1643"/>
    </location>
</feature>
<organism evidence="8">
    <name type="scientific">Fusarium oxysporum (strain Fo5176)</name>
    <name type="common">Fusarium vascular wilt</name>
    <dbReference type="NCBI Taxonomy" id="660025"/>
    <lineage>
        <taxon>Eukaryota</taxon>
        <taxon>Fungi</taxon>
        <taxon>Dikarya</taxon>
        <taxon>Ascomycota</taxon>
        <taxon>Pezizomycotina</taxon>
        <taxon>Sordariomycetes</taxon>
        <taxon>Hypocreomycetidae</taxon>
        <taxon>Hypocreales</taxon>
        <taxon>Nectriaceae</taxon>
        <taxon>Fusarium</taxon>
        <taxon>Fusarium oxysporum species complex</taxon>
    </lineage>
</organism>
<sequence length="1663" mass="183853">MKTLSNDQLTALAGQYFAPLGLYQHTKHLPFLGSLSCSTKTLTAGQWTEVIIEYTVGASGLADGAWIKGTFKFYSDWALFQTSDPRQDNYVSVEYVAAELHPGQTPATVQSLAVRFDQKGHERPFQKAIIVDVIDGYLNPSDKIVVRLGDRRWGAKGTRVQTFVEENFLMRWYIDPVGTSRFAPIKPDIAINIQPGPIAKVRTITPRVVRPGVSFPIRVHTEDLWGNTTTNIAGLEVDVSLTLEGSHEPTWKQSISLPSEGWTVVETAVVLSEEGDYVLSASILDESRVVVGSVTDYLSIDAGIPVPRVLFADLHVHSDDTVGTNSTTYNFSYAQKIAGLDIVGYTANDFNITEERWSQTLDIIKSISSEGEFIVFPGTEWCGNSAAGGDHNVVFLGDPDTSPPEFPFDRHGNVARSFEWNEHGPAELTPGAWPLDEVYATYAHSPEKHLLIPHVGGRRCNLAWHHPRLERLLEIGSAWGLFEWLLRDAVERGWRLGVSANSDEHRGRCGGGVPGTAVFGTKGGLTGVLSDKLGRAEIATALRARRTFATTGERLVGLVSTEDGQLQGDDINANTEAPLRLKYQFFGKDGFSSVEAWDASGLIMERNLQSEASHQKGPATQKKLRVRWGGARILDRYREVVWHGSILINGAQASHVQVFGGIPDDPESIVALASETQIIFSSKTSGDFDGVDIFFSGSNLPETISVTGLLGGYVKVGDALRGNPHRPQPQFNLVTSREEAYKTGGKRIEIAGGADMFVSVEILDDVPLPRRVQGYFDVHKHNQGQETSQETLPDDVVAIDTGKKSLVFYVYPNADNNNILSYLESPNDKGTGGFAVRRIQVVHNPFKDDEENIYVSPNNKQVAVITWKSTNFIRELCKTGDGDWFVGALSAKGETFKIRGGTSISASVHAEQYGNKYDLRVFVSEKGKVNVNDLPQIAVLKYVRNGVSDNTVWDSSYITEKVKSSLLGALCLVLVITIHRTVDQAALFVTVLRVCGRKSLISISLVLISGWHILDVMDEGATGPIPIDASDPALFAEHVKETMPISSVITIAIKQYSIINPEISCPFWQYLTDSTPCVALKSCPFHQPRGCDVDEKVSRFTCFISVNAFVLHAGGRPADEGFTRQIVSYFVPHFRLHNAFPSQSSFCSSWPRNNAVHPSKNDLIPGQMMKILNSISRRIRRLPSAFSSSAIHRTHYTGSLLFNLASFILPALYGTLSKLWVANIDSSMVVLTDAYTYMNTASEAVNEGLPRAAWVIIGDKASRSLGKRLQLTHTLIAFQSVIGLILSIVFLAAASSFAKNFVPEEVRDASLTYVRIASFTVFSGALETAVATATRALDKPDIPLAISTVKFAVNIILDFLLISKFHVGSFTPTVNMQGTIQLVCNLVAAFAGLIYFLWSNTWSFKRHTSHDPQEKLRPSFDALKVLLRPGLIFFTESAVRNALYLWLVSTIVALGAVYATAWGVFNTIRWGLIMVPVQALEATALQFIGHNWGDWRRRVDISTRKPQASLKDLRGIVRPAFRSLVIALVFEVPIAIFLTLFGAKPFASYISVSEEVAEVTAYMWRSLDWCYIFYAMSTQLATILLATRPRWYLYQSLASNLLYVLPWAIACQVDDLNDSNAWWYYKFVFGGSLVFSFGAILVVDSLWAWTLYHGKTELEEFRE</sequence>
<keyword evidence="5 7" id="KW-1133">Transmembrane helix</keyword>
<dbReference type="Gene3D" id="3.20.20.140">
    <property type="entry name" value="Metal-dependent hydrolases"/>
    <property type="match status" value="1"/>
</dbReference>
<dbReference type="PANTHER" id="PTHR43549:SF2">
    <property type="entry name" value="MULTIDRUG RESISTANCE PROTEIN NORM-RELATED"/>
    <property type="match status" value="1"/>
</dbReference>
<evidence type="ECO:0000256" key="4">
    <source>
        <dbReference type="ARBA" id="ARBA00022692"/>
    </source>
</evidence>
<evidence type="ECO:0008006" key="9">
    <source>
        <dbReference type="Google" id="ProtNLM"/>
    </source>
</evidence>
<evidence type="ECO:0000256" key="7">
    <source>
        <dbReference type="SAM" id="Phobius"/>
    </source>
</evidence>
<evidence type="ECO:0000256" key="6">
    <source>
        <dbReference type="ARBA" id="ARBA00023136"/>
    </source>
</evidence>
<protein>
    <recommendedName>
        <fullName evidence="9">DUF3604 domain-containing protein</fullName>
    </recommendedName>
</protein>
<feature type="transmembrane region" description="Helical" evidence="7">
    <location>
        <begin position="1443"/>
        <end position="1464"/>
    </location>
</feature>
<evidence type="ECO:0000256" key="2">
    <source>
        <dbReference type="ARBA" id="ARBA00022448"/>
    </source>
</evidence>
<evidence type="ECO:0000313" key="8">
    <source>
        <dbReference type="EMBL" id="EGU78812.1"/>
    </source>
</evidence>
<accession>F9FW98</accession>
<reference evidence="8" key="1">
    <citation type="journal article" date="2012" name="Mol. Plant Microbe Interact.">
        <title>A highly conserved effector in Fusarium oxysporum is required for full virulence on Arabidopsis.</title>
        <authorList>
            <person name="Thatcher L.F."/>
            <person name="Gardiner D.M."/>
            <person name="Kazan K."/>
            <person name="Manners J."/>
        </authorList>
    </citation>
    <scope>NUCLEOTIDE SEQUENCE [LARGE SCALE GENOMIC DNA]</scope>
    <source>
        <strain evidence="8">Fo5176</strain>
    </source>
</reference>
<feature type="transmembrane region" description="Helical" evidence="7">
    <location>
        <begin position="1379"/>
        <end position="1398"/>
    </location>
</feature>
<dbReference type="Gene3D" id="2.120.10.70">
    <property type="entry name" value="Fucose-specific lectin"/>
    <property type="match status" value="1"/>
</dbReference>
<feature type="transmembrane region" description="Helical" evidence="7">
    <location>
        <begin position="1271"/>
        <end position="1293"/>
    </location>
</feature>
<evidence type="ECO:0000256" key="5">
    <source>
        <dbReference type="ARBA" id="ARBA00022989"/>
    </source>
</evidence>
<evidence type="ECO:0000256" key="3">
    <source>
        <dbReference type="ARBA" id="ARBA00022475"/>
    </source>
</evidence>
<dbReference type="STRING" id="660025.F9FW98"/>
<keyword evidence="3" id="KW-1003">Cell membrane</keyword>
<feature type="transmembrane region" description="Helical" evidence="7">
    <location>
        <begin position="1562"/>
        <end position="1585"/>
    </location>
</feature>
<dbReference type="OrthoDB" id="4652505at2759"/>